<dbReference type="RefSeq" id="WP_008300046.1">
    <property type="nucleotide sequence ID" value="NZ_AOFT01000011.1"/>
</dbReference>
<accession>M7P5I6</accession>
<protein>
    <submittedName>
        <fullName evidence="1">Uncharacterized protein</fullName>
    </submittedName>
</protein>
<comment type="caution">
    <text evidence="1">The sequence shown here is derived from an EMBL/GenBank/DDBJ whole genome shotgun (WGS) entry which is preliminary data.</text>
</comment>
<evidence type="ECO:0000313" key="2">
    <source>
        <dbReference type="Proteomes" id="UP000011919"/>
    </source>
</evidence>
<dbReference type="EMBL" id="AOFT01000011">
    <property type="protein sequence ID" value="EMR05779.1"/>
    <property type="molecule type" value="Genomic_DNA"/>
</dbReference>
<evidence type="ECO:0000313" key="1">
    <source>
        <dbReference type="EMBL" id="EMR05779.1"/>
    </source>
</evidence>
<dbReference type="AlphaFoldDB" id="M7P5I6"/>
<organism evidence="1 2">
    <name type="scientific">Bhargavaea cecembensis DSE10</name>
    <dbReference type="NCBI Taxonomy" id="1235279"/>
    <lineage>
        <taxon>Bacteria</taxon>
        <taxon>Bacillati</taxon>
        <taxon>Bacillota</taxon>
        <taxon>Bacilli</taxon>
        <taxon>Bacillales</taxon>
        <taxon>Caryophanaceae</taxon>
        <taxon>Bhargavaea</taxon>
    </lineage>
</organism>
<name>M7P5I6_9BACL</name>
<proteinExistence type="predicted"/>
<keyword evidence="2" id="KW-1185">Reference proteome</keyword>
<sequence>MDAQYTEIVLNSNTNIRLKNLISVSDFLELRDASKLSGDEFEYVLHNVLIFEEDTERYTIPLEHEILSNVGFILYKNELISERAYQLEDIQGLIKDYKFIMPKVYIPKVVLPPMPKVYVPRVELPSMGSEVINLAKVMEKTVATWSNAFRGIAQQVGDQLKNIAEQIREVDVTYTDADQNFFKFMIYEKFFKEKHVHVDNAFLDYLINRYGSFYRTMGSDELINSAEKVFMEYWLYCIDNQPKELCIPKEDSKDGNTMSFLHELKTVMGQANYLSSVLMLHIYIEKITKELLDELALDDFIKKTKINLPPRLKKRGGKPAKFRYVLMVSVHPRLKEIEYKSLEVFDEYAPLYLYCHAFVDYENPSVFQQRNDLIHFNTGAKYEEINILEMLKLFQLLKVLIENKHVFKLLKEWSEESWDGI</sequence>
<gene>
    <name evidence="1" type="ORF">C772_02267</name>
</gene>
<reference evidence="1 2" key="1">
    <citation type="journal article" date="2013" name="Genome Announc.">
        <title>Draft Genome Sequence of Bhargavaea cecembensis Strain DSE10T, Isolated from a Deep-Sea Sediment Sample Collected at a Depth of 5,904 m from the Chagos-Laccadive Ridge System in the Indian Ocean.</title>
        <authorList>
            <person name="Shivaji S."/>
            <person name="Ara S."/>
            <person name="Begum Z."/>
            <person name="Ruth M."/>
            <person name="Singh A."/>
            <person name="Kumar Pinnaka A."/>
        </authorList>
    </citation>
    <scope>NUCLEOTIDE SEQUENCE [LARGE SCALE GENOMIC DNA]</scope>
    <source>
        <strain evidence="1 2">DSE10</strain>
    </source>
</reference>
<dbReference type="Proteomes" id="UP000011919">
    <property type="component" value="Unassembled WGS sequence"/>
</dbReference>